<proteinExistence type="predicted"/>
<dbReference type="Proteomes" id="UP000501237">
    <property type="component" value="Chromosome"/>
</dbReference>
<evidence type="ECO:0000313" key="1">
    <source>
        <dbReference type="EMBL" id="BCA28350.1"/>
    </source>
</evidence>
<dbReference type="KEGG" id="poj:PtoMrB4_23270"/>
<dbReference type="AlphaFoldDB" id="A0A679GM46"/>
<reference evidence="1 2" key="1">
    <citation type="journal article" date="2020" name="Microbiol. Resour. Announc.">
        <title>Complete genome sequence of Pseudomonas otitidis strain MrB4, isolated from Lake Biwa in Japan.</title>
        <authorList>
            <person name="Miyazaki K."/>
            <person name="Hase E."/>
            <person name="Maruya T."/>
        </authorList>
    </citation>
    <scope>NUCLEOTIDE SEQUENCE [LARGE SCALE GENOMIC DNA]</scope>
    <source>
        <strain evidence="1 2">MrB4</strain>
    </source>
</reference>
<dbReference type="RefSeq" id="WP_172433344.1">
    <property type="nucleotide sequence ID" value="NZ_AP022642.1"/>
</dbReference>
<protein>
    <submittedName>
        <fullName evidence="1">Uncharacterized protein</fullName>
    </submittedName>
</protein>
<evidence type="ECO:0000313" key="2">
    <source>
        <dbReference type="Proteomes" id="UP000501237"/>
    </source>
</evidence>
<sequence>MTDQLRWRAKRGTTSCWETPCGYTVALCRLPNNRYTVTAPGGSAPFAYTDRSEDIPGLIQAHKEAQEVPA</sequence>
<gene>
    <name evidence="1" type="ORF">PtoMrB4_23270</name>
</gene>
<accession>A0A679GM46</accession>
<dbReference type="GeneID" id="57397546"/>
<name>A0A679GM46_9GAMM</name>
<organism evidence="1 2">
    <name type="scientific">Metapseudomonas otitidis</name>
    <dbReference type="NCBI Taxonomy" id="319939"/>
    <lineage>
        <taxon>Bacteria</taxon>
        <taxon>Pseudomonadati</taxon>
        <taxon>Pseudomonadota</taxon>
        <taxon>Gammaproteobacteria</taxon>
        <taxon>Pseudomonadales</taxon>
        <taxon>Pseudomonadaceae</taxon>
        <taxon>Metapseudomonas</taxon>
    </lineage>
</organism>
<dbReference type="EMBL" id="AP022642">
    <property type="protein sequence ID" value="BCA28350.1"/>
    <property type="molecule type" value="Genomic_DNA"/>
</dbReference>